<accession>A0ACC3MCB9</accession>
<name>A0ACC3MCB9_9PEZI</name>
<gene>
    <name evidence="1" type="ORF">LTR37_020778</name>
</gene>
<keyword evidence="2" id="KW-1185">Reference proteome</keyword>
<evidence type="ECO:0000313" key="2">
    <source>
        <dbReference type="Proteomes" id="UP001281147"/>
    </source>
</evidence>
<organism evidence="1 2">
    <name type="scientific">Vermiconidia calcicola</name>
    <dbReference type="NCBI Taxonomy" id="1690605"/>
    <lineage>
        <taxon>Eukaryota</taxon>
        <taxon>Fungi</taxon>
        <taxon>Dikarya</taxon>
        <taxon>Ascomycota</taxon>
        <taxon>Pezizomycotina</taxon>
        <taxon>Dothideomycetes</taxon>
        <taxon>Dothideomycetidae</taxon>
        <taxon>Mycosphaerellales</taxon>
        <taxon>Extremaceae</taxon>
        <taxon>Vermiconidia</taxon>
    </lineage>
</organism>
<protein>
    <submittedName>
        <fullName evidence="1">Uncharacterized protein</fullName>
    </submittedName>
</protein>
<evidence type="ECO:0000313" key="1">
    <source>
        <dbReference type="EMBL" id="KAK3681909.1"/>
    </source>
</evidence>
<dbReference type="EMBL" id="JAUTXU010000389">
    <property type="protein sequence ID" value="KAK3681909.1"/>
    <property type="molecule type" value="Genomic_DNA"/>
</dbReference>
<dbReference type="Proteomes" id="UP001281147">
    <property type="component" value="Unassembled WGS sequence"/>
</dbReference>
<comment type="caution">
    <text evidence="1">The sequence shown here is derived from an EMBL/GenBank/DDBJ whole genome shotgun (WGS) entry which is preliminary data.</text>
</comment>
<reference evidence="1" key="1">
    <citation type="submission" date="2023-07" db="EMBL/GenBank/DDBJ databases">
        <title>Black Yeasts Isolated from many extreme environments.</title>
        <authorList>
            <person name="Coleine C."/>
            <person name="Stajich J.E."/>
            <person name="Selbmann L."/>
        </authorList>
    </citation>
    <scope>NUCLEOTIDE SEQUENCE</scope>
    <source>
        <strain evidence="1">CCFEE 5714</strain>
    </source>
</reference>
<proteinExistence type="predicted"/>
<sequence>MKAALRFLWHLAICLTAQAREYLPPPDYDEAVDNGTYGFYPTRSYATAEDVKAPETNFLQWDSQCDDGMLYFITPRGYSLPRPGPMILDRRGELVWAHHFENKFGGQAYDFMVQEYKGEDYLTFWLGDDRVRGHGSGFYYLLNSSYDIVHKVGGANGMSADLHEFLILPEGTALMTIYEIIPGDVSAFREFDPEKAEDRDPNYVWDGAFQEIDIETGELVFEWRASDHYEISETYRPIYNGGTKVDPWDWFHINSMVKDELGNYLISARYTHSITYIDGRTKEIIWQLGGKRNMFLDQSGGNATNFAWQHDARFVSTDTFPNMYTPPDDRPGFTTKLVSLFDNAAEDQHYHFGLPLSRGLLLEVTYPTPGTEKAMAGPVKGGPQELPMKEEGELTPDDRKLALTNGSDPDYTVRLIKSYENPNWIRSSSQGSMQVLPQGPGVDPKVFVGYGLNAAWTEFDSNGTVLCDVHFAASTSFERGDVQSYRAYKFPWIGRPETKPSVEITDDDAEVLVSWNGATEVADWVLQVSDTKSEDEKYWEDLQSVPKHLFETAIPVPASVIDSRYLRVIALSESGRRLEHGTSKIIDRGIIASYFPSINKKLPERVSHVSVLKLFLIIAANVSLVFVLYELYRKYLSWRYGRLGGGGRLMFRKGPVYRLLGEA</sequence>